<dbReference type="Gene3D" id="3.40.630.30">
    <property type="match status" value="1"/>
</dbReference>
<dbReference type="InterPro" id="IPR016181">
    <property type="entry name" value="Acyl_CoA_acyltransferase"/>
</dbReference>
<dbReference type="SUPFAM" id="SSF55729">
    <property type="entry name" value="Acyl-CoA N-acyltransferases (Nat)"/>
    <property type="match status" value="1"/>
</dbReference>
<name>A0A4R5N8Q3_9LACO</name>
<comment type="caution">
    <text evidence="2">The sequence shown here is derived from an EMBL/GenBank/DDBJ whole genome shotgun (WGS) entry which is preliminary data.</text>
</comment>
<dbReference type="CDD" id="cd04301">
    <property type="entry name" value="NAT_SF"/>
    <property type="match status" value="1"/>
</dbReference>
<dbReference type="AlphaFoldDB" id="A0A4R5N8Q3"/>
<dbReference type="EMBL" id="PUFI01000014">
    <property type="protein sequence ID" value="TDG68319.1"/>
    <property type="molecule type" value="Genomic_DNA"/>
</dbReference>
<dbReference type="Proteomes" id="UP000295681">
    <property type="component" value="Unassembled WGS sequence"/>
</dbReference>
<reference evidence="2 3" key="1">
    <citation type="journal article" date="2019" name="Appl. Microbiol. Biotechnol.">
        <title>Uncovering carbohydrate metabolism through a genotype-phenotype association study of 56 lactic acid bacteria genomes.</title>
        <authorList>
            <person name="Buron-Moles G."/>
            <person name="Chailyan A."/>
            <person name="Dolejs I."/>
            <person name="Forster J."/>
            <person name="Miks M.H."/>
        </authorList>
    </citation>
    <scope>NUCLEOTIDE SEQUENCE [LARGE SCALE GENOMIC DNA]</scope>
    <source>
        <strain evidence="2 3">ATCC 700006</strain>
    </source>
</reference>
<evidence type="ECO:0000313" key="2">
    <source>
        <dbReference type="EMBL" id="TDG68319.1"/>
    </source>
</evidence>
<accession>A0A4R5N8Q3</accession>
<dbReference type="STRING" id="907931.GCA_000165675_00402"/>
<dbReference type="InterPro" id="IPR000182">
    <property type="entry name" value="GNAT_dom"/>
</dbReference>
<keyword evidence="3" id="KW-1185">Reference proteome</keyword>
<gene>
    <name evidence="2" type="ORF">C5L23_000625</name>
</gene>
<sequence length="163" mass="19349">MRIRPLERKDLPYVYNQENARGVMALWFEEAYTSFDELELLYEKHVLDQTERRFVIDVDGQFAGVVELMYIDDLHRNTEIQIIVDKDFQGQGLAQEAMQKGIEYAFNVLNMYKVYLYVDVDNQAAVHIYEKIGFQNEGRLRQHFFAEGQYHDSFVMGILRSEF</sequence>
<organism evidence="2 3">
    <name type="scientific">Leuconostoc fallax</name>
    <dbReference type="NCBI Taxonomy" id="1251"/>
    <lineage>
        <taxon>Bacteria</taxon>
        <taxon>Bacillati</taxon>
        <taxon>Bacillota</taxon>
        <taxon>Bacilli</taxon>
        <taxon>Lactobacillales</taxon>
        <taxon>Lactobacillaceae</taxon>
        <taxon>Leuconostoc</taxon>
    </lineage>
</organism>
<dbReference type="Pfam" id="PF00583">
    <property type="entry name" value="Acetyltransf_1"/>
    <property type="match status" value="1"/>
</dbReference>
<evidence type="ECO:0000259" key="1">
    <source>
        <dbReference type="PROSITE" id="PS51186"/>
    </source>
</evidence>
<dbReference type="PANTHER" id="PTHR43415:SF6">
    <property type="entry name" value="SPERMIDINE N(1)-ACETYLTRANSFERASE"/>
    <property type="match status" value="1"/>
</dbReference>
<dbReference type="RefSeq" id="WP_010008346.1">
    <property type="nucleotide sequence ID" value="NZ_JAGYGP010000001.1"/>
</dbReference>
<feature type="domain" description="N-acetyltransferase" evidence="1">
    <location>
        <begin position="1"/>
        <end position="161"/>
    </location>
</feature>
<proteinExistence type="predicted"/>
<dbReference type="PROSITE" id="PS51186">
    <property type="entry name" value="GNAT"/>
    <property type="match status" value="1"/>
</dbReference>
<evidence type="ECO:0000313" key="3">
    <source>
        <dbReference type="Proteomes" id="UP000295681"/>
    </source>
</evidence>
<protein>
    <recommendedName>
        <fullName evidence="1">N-acetyltransferase domain-containing protein</fullName>
    </recommendedName>
</protein>
<dbReference type="PANTHER" id="PTHR43415">
    <property type="entry name" value="SPERMIDINE N(1)-ACETYLTRANSFERASE"/>
    <property type="match status" value="1"/>
</dbReference>
<dbReference type="GO" id="GO:0004145">
    <property type="term" value="F:diamine N-acetyltransferase activity"/>
    <property type="evidence" value="ECO:0007669"/>
    <property type="project" value="TreeGrafter"/>
</dbReference>